<comment type="caution">
    <text evidence="5">The sequence shown here is derived from an EMBL/GenBank/DDBJ whole genome shotgun (WGS) entry which is preliminary data.</text>
</comment>
<sequence length="622" mass="68508">MTTPGTQQKVLLGEHLIAAGLIDQDKLDQALAHQERMGGYIGETLVSLGYISSESLSRALADAVSLTLIDLSHKIRLGERLLRAGHINEAQLSLGLREQQRLGGYLGETLINLGFITSDTLTEALAEESAVNVIDLQNTLIDDELIKLIPYEMAKRFRLVPLNNDNGHLTIAMADTFNVIAIDTVSKISGMIVDVVGAPEDQILELLDHHYAQGMSIEETVDLILRQGITAEGDAEESPMVRLVDQIIVLAVKNNATDIHIEPEEKTLRVRMRMDGILHKMVLMPTQLFPALSSRVKIMSGLDVTERRIPQDGRASFKFGGRPVDLRVSTLPSACGENIVIRVLDRNPKKMSLEDLGMSEHDYKVFSSLVQRPHGIILVTGPTGSGKTTTLYTALSKIDAVEKSVFTLEDPIEYMLPMIRQTQVNLDVGLNFAEGLRSILRQDPDVILVGEIRDQETASLAVRSALTGHLVLSTLHTNDAAGAIPRLIDMGVDSYLIPACLIGVVAQRLVRKICNDCKEEVNPPQTILDRFSLTPEEQQHVRFFNGKGCSKCNGTGYKGRVAIYEIMQMSDTFHDSIVKNQRLTIEEVNASGMRRMFTDGVEKMSSGLTSIEEVLRVVISDA</sequence>
<dbReference type="STRING" id="1921010.MMIC_P1701"/>
<dbReference type="SMART" id="SM00382">
    <property type="entry name" value="AAA"/>
    <property type="match status" value="1"/>
</dbReference>
<feature type="domain" description="Bacterial type II secretion system protein E" evidence="4">
    <location>
        <begin position="440"/>
        <end position="454"/>
    </location>
</feature>
<dbReference type="InterPro" id="IPR003593">
    <property type="entry name" value="AAA+_ATPase"/>
</dbReference>
<dbReference type="Gene3D" id="3.30.300.160">
    <property type="entry name" value="Type II secretion system, protein E, N-terminal domain"/>
    <property type="match status" value="1"/>
</dbReference>
<dbReference type="RefSeq" id="WP_083530534.1">
    <property type="nucleotide sequence ID" value="NZ_BDFD01000014.1"/>
</dbReference>
<gene>
    <name evidence="5" type="ORF">MMIC_P1701</name>
</gene>
<evidence type="ECO:0000259" key="4">
    <source>
        <dbReference type="PROSITE" id="PS00662"/>
    </source>
</evidence>
<dbReference type="SUPFAM" id="SSF160246">
    <property type="entry name" value="EspE N-terminal domain-like"/>
    <property type="match status" value="2"/>
</dbReference>
<dbReference type="FunFam" id="3.40.50.300:FF:000398">
    <property type="entry name" value="Type IV pilus assembly ATPase PilB"/>
    <property type="match status" value="1"/>
</dbReference>
<dbReference type="GO" id="GO:0005524">
    <property type="term" value="F:ATP binding"/>
    <property type="evidence" value="ECO:0007669"/>
    <property type="project" value="UniProtKB-KW"/>
</dbReference>
<keyword evidence="3" id="KW-0067">ATP-binding</keyword>
<dbReference type="Gene3D" id="3.40.50.300">
    <property type="entry name" value="P-loop containing nucleotide triphosphate hydrolases"/>
    <property type="match status" value="1"/>
</dbReference>
<dbReference type="Gene3D" id="3.30.450.90">
    <property type="match status" value="1"/>
</dbReference>
<dbReference type="PANTHER" id="PTHR30258:SF3">
    <property type="entry name" value="SLL1921 PROTEIN"/>
    <property type="match status" value="1"/>
</dbReference>
<dbReference type="PANTHER" id="PTHR30258">
    <property type="entry name" value="TYPE II SECRETION SYSTEM PROTEIN GSPE-RELATED"/>
    <property type="match status" value="1"/>
</dbReference>
<keyword evidence="2" id="KW-0547">Nucleotide-binding</keyword>
<dbReference type="SUPFAM" id="SSF52540">
    <property type="entry name" value="P-loop containing nucleoside triphosphate hydrolases"/>
    <property type="match status" value="1"/>
</dbReference>
<protein>
    <submittedName>
        <fullName evidence="5">General secretion pathway protein E</fullName>
    </submittedName>
</protein>
<comment type="similarity">
    <text evidence="1">Belongs to the GSP E family.</text>
</comment>
<dbReference type="InterPro" id="IPR001482">
    <property type="entry name" value="T2SS/T4SS_dom"/>
</dbReference>
<evidence type="ECO:0000256" key="3">
    <source>
        <dbReference type="ARBA" id="ARBA00022840"/>
    </source>
</evidence>
<dbReference type="PROSITE" id="PS00662">
    <property type="entry name" value="T2SP_E"/>
    <property type="match status" value="1"/>
</dbReference>
<dbReference type="InterPro" id="IPR037257">
    <property type="entry name" value="T2SS_E_N_sf"/>
</dbReference>
<evidence type="ECO:0000313" key="5">
    <source>
        <dbReference type="EMBL" id="GAV20728.1"/>
    </source>
</evidence>
<organism evidence="5 6">
    <name type="scientific">Mariprofundus micogutta</name>
    <dbReference type="NCBI Taxonomy" id="1921010"/>
    <lineage>
        <taxon>Bacteria</taxon>
        <taxon>Pseudomonadati</taxon>
        <taxon>Pseudomonadota</taxon>
        <taxon>Candidatius Mariprofundia</taxon>
        <taxon>Mariprofundales</taxon>
        <taxon>Mariprofundaceae</taxon>
        <taxon>Mariprofundus</taxon>
    </lineage>
</organism>
<dbReference type="InterPro" id="IPR007831">
    <property type="entry name" value="T2SS_GspE_N"/>
</dbReference>
<evidence type="ECO:0000256" key="2">
    <source>
        <dbReference type="ARBA" id="ARBA00022741"/>
    </source>
</evidence>
<dbReference type="GO" id="GO:0016887">
    <property type="term" value="F:ATP hydrolysis activity"/>
    <property type="evidence" value="ECO:0007669"/>
    <property type="project" value="TreeGrafter"/>
</dbReference>
<dbReference type="EMBL" id="BDFD01000014">
    <property type="protein sequence ID" value="GAV20728.1"/>
    <property type="molecule type" value="Genomic_DNA"/>
</dbReference>
<proteinExistence type="inferred from homology"/>
<name>A0A1L8CP90_9PROT</name>
<evidence type="ECO:0000313" key="6">
    <source>
        <dbReference type="Proteomes" id="UP000231632"/>
    </source>
</evidence>
<evidence type="ECO:0000256" key="1">
    <source>
        <dbReference type="ARBA" id="ARBA00006611"/>
    </source>
</evidence>
<dbReference type="GO" id="GO:0005886">
    <property type="term" value="C:plasma membrane"/>
    <property type="evidence" value="ECO:0007669"/>
    <property type="project" value="TreeGrafter"/>
</dbReference>
<dbReference type="AlphaFoldDB" id="A0A1L8CP90"/>
<accession>A0A1L8CP90</accession>
<dbReference type="Pfam" id="PF05157">
    <property type="entry name" value="MshEN"/>
    <property type="match status" value="1"/>
</dbReference>
<reference evidence="5 6" key="1">
    <citation type="journal article" date="2017" name="Arch. Microbiol.">
        <title>Mariprofundus micogutta sp. nov., a novel iron-oxidizing zetaproteobacterium isolated from a deep-sea hydrothermal field at the Bayonnaise knoll of the Izu-Ogasawara arc, and a description of Mariprofundales ord. nov. and Zetaproteobacteria classis nov.</title>
        <authorList>
            <person name="Makita H."/>
            <person name="Tanaka E."/>
            <person name="Mitsunobu S."/>
            <person name="Miyazaki M."/>
            <person name="Nunoura T."/>
            <person name="Uematsu K."/>
            <person name="Takaki Y."/>
            <person name="Nishi S."/>
            <person name="Shimamura S."/>
            <person name="Takai K."/>
        </authorList>
    </citation>
    <scope>NUCLEOTIDE SEQUENCE [LARGE SCALE GENOMIC DNA]</scope>
    <source>
        <strain evidence="5 6">ET2</strain>
    </source>
</reference>
<keyword evidence="6" id="KW-1185">Reference proteome</keyword>
<dbReference type="CDD" id="cd01129">
    <property type="entry name" value="PulE-GspE-like"/>
    <property type="match status" value="1"/>
</dbReference>
<dbReference type="Proteomes" id="UP000231632">
    <property type="component" value="Unassembled WGS sequence"/>
</dbReference>
<dbReference type="InterPro" id="IPR027417">
    <property type="entry name" value="P-loop_NTPase"/>
</dbReference>
<dbReference type="OrthoDB" id="5289285at2"/>
<dbReference type="Pfam" id="PF00437">
    <property type="entry name" value="T2SSE"/>
    <property type="match status" value="1"/>
</dbReference>